<gene>
    <name evidence="2" type="ORF">T069G_01942</name>
</gene>
<proteinExistence type="predicted"/>
<dbReference type="EMBL" id="JAOPEN010000001">
    <property type="protein sequence ID" value="KAJ4865412.1"/>
    <property type="molecule type" value="Genomic_DNA"/>
</dbReference>
<keyword evidence="3" id="KW-1185">Reference proteome</keyword>
<reference evidence="2" key="1">
    <citation type="submission" date="2022-09" db="EMBL/GenBank/DDBJ databases">
        <title>Chromosome-level assembly of Trichoderma breve T069, a fungus used in development of biopesticide product.</title>
        <authorList>
            <person name="Lin R."/>
            <person name="Liu T."/>
        </authorList>
    </citation>
    <scope>NUCLEOTIDE SEQUENCE</scope>
    <source>
        <strain evidence="2">T069</strain>
    </source>
</reference>
<evidence type="ECO:0000256" key="1">
    <source>
        <dbReference type="SAM" id="MobiDB-lite"/>
    </source>
</evidence>
<organism evidence="2 3">
    <name type="scientific">Trichoderma breve</name>
    <dbReference type="NCBI Taxonomy" id="2034170"/>
    <lineage>
        <taxon>Eukaryota</taxon>
        <taxon>Fungi</taxon>
        <taxon>Dikarya</taxon>
        <taxon>Ascomycota</taxon>
        <taxon>Pezizomycotina</taxon>
        <taxon>Sordariomycetes</taxon>
        <taxon>Hypocreomycetidae</taxon>
        <taxon>Hypocreales</taxon>
        <taxon>Hypocreaceae</taxon>
        <taxon>Trichoderma</taxon>
    </lineage>
</organism>
<dbReference type="GeneID" id="80863840"/>
<protein>
    <submittedName>
        <fullName evidence="2">Uncharacterized protein</fullName>
    </submittedName>
</protein>
<evidence type="ECO:0000313" key="3">
    <source>
        <dbReference type="Proteomes" id="UP001140511"/>
    </source>
</evidence>
<name>A0A9W9JT89_9HYPO</name>
<evidence type="ECO:0000313" key="2">
    <source>
        <dbReference type="EMBL" id="KAJ4865412.1"/>
    </source>
</evidence>
<sequence length="95" mass="10238">MQLVISPMGEDDVGGTTCPHLLPRQSPNGIPEQPSALGRRKCTPSHVAAATVALVKRIEFGKGALHWRDYHVAADQVFGLAAAWREASARGPRRV</sequence>
<comment type="caution">
    <text evidence="2">The sequence shown here is derived from an EMBL/GenBank/DDBJ whole genome shotgun (WGS) entry which is preliminary data.</text>
</comment>
<dbReference type="Proteomes" id="UP001140511">
    <property type="component" value="Unassembled WGS sequence"/>
</dbReference>
<dbReference type="AlphaFoldDB" id="A0A9W9JT89"/>
<accession>A0A9W9JT89</accession>
<dbReference type="RefSeq" id="XP_056034468.1">
    <property type="nucleotide sequence ID" value="XM_056169152.1"/>
</dbReference>
<feature type="region of interest" description="Disordered" evidence="1">
    <location>
        <begin position="1"/>
        <end position="42"/>
    </location>
</feature>